<dbReference type="EMBL" id="JARGYC010000003">
    <property type="protein sequence ID" value="MDF0599506.1"/>
    <property type="molecule type" value="Genomic_DNA"/>
</dbReference>
<name>A0AAE3NPC2_9RHOB</name>
<sequence>MRFSAASAIAFCLAALPATAQTANLFLGSWACQHSMEPYSGNAYDKHFWEYQMNVAPDGSWQMSGMYYNPVTGQTAMQGGGSWQPQSGAPSADFQGEYWLANGSVAPYTVVYTAADQRNLYLQFRGHSHIQNATCQR</sequence>
<dbReference type="AlphaFoldDB" id="A0AAE3NPC2"/>
<evidence type="ECO:0000256" key="1">
    <source>
        <dbReference type="SAM" id="SignalP"/>
    </source>
</evidence>
<proteinExistence type="predicted"/>
<feature type="chain" id="PRO_5042260209" description="Lipocalin-like domain-containing protein" evidence="1">
    <location>
        <begin position="21"/>
        <end position="137"/>
    </location>
</feature>
<keyword evidence="1" id="KW-0732">Signal</keyword>
<evidence type="ECO:0008006" key="4">
    <source>
        <dbReference type="Google" id="ProtNLM"/>
    </source>
</evidence>
<comment type="caution">
    <text evidence="2">The sequence shown here is derived from an EMBL/GenBank/DDBJ whole genome shotgun (WGS) entry which is preliminary data.</text>
</comment>
<organism evidence="2 3">
    <name type="scientific">Psychromarinibacter sediminicola</name>
    <dbReference type="NCBI Taxonomy" id="3033385"/>
    <lineage>
        <taxon>Bacteria</taxon>
        <taxon>Pseudomonadati</taxon>
        <taxon>Pseudomonadota</taxon>
        <taxon>Alphaproteobacteria</taxon>
        <taxon>Rhodobacterales</taxon>
        <taxon>Paracoccaceae</taxon>
        <taxon>Psychromarinibacter</taxon>
    </lineage>
</organism>
<evidence type="ECO:0000313" key="2">
    <source>
        <dbReference type="EMBL" id="MDF0599506.1"/>
    </source>
</evidence>
<protein>
    <recommendedName>
        <fullName evidence="4">Lipocalin-like domain-containing protein</fullName>
    </recommendedName>
</protein>
<accession>A0AAE3NPC2</accession>
<feature type="signal peptide" evidence="1">
    <location>
        <begin position="1"/>
        <end position="20"/>
    </location>
</feature>
<gene>
    <name evidence="2" type="ORF">P1J78_02070</name>
</gene>
<evidence type="ECO:0000313" key="3">
    <source>
        <dbReference type="Proteomes" id="UP001220964"/>
    </source>
</evidence>
<dbReference type="Proteomes" id="UP001220964">
    <property type="component" value="Unassembled WGS sequence"/>
</dbReference>
<reference evidence="2" key="1">
    <citation type="submission" date="2023-03" db="EMBL/GenBank/DDBJ databases">
        <title>Multiphase analysis and comparison of six strains from genera Psychromarinibacter, Lutimaribacter, and Maritimibacter, including a novel species: Psychromarinibacter sediminicola sp. nov.</title>
        <authorList>
            <person name="Wang Y.-H."/>
            <person name="Ye M.-Q."/>
            <person name="Du Z.-J."/>
        </authorList>
    </citation>
    <scope>NUCLEOTIDE SEQUENCE</scope>
    <source>
        <strain evidence="2">C21-152</strain>
    </source>
</reference>
<keyword evidence="3" id="KW-1185">Reference proteome</keyword>
<dbReference type="RefSeq" id="WP_275565650.1">
    <property type="nucleotide sequence ID" value="NZ_JARGYC010000003.1"/>
</dbReference>